<dbReference type="Pfam" id="PF03402">
    <property type="entry name" value="V1R"/>
    <property type="match status" value="1"/>
</dbReference>
<feature type="transmembrane region" description="Helical" evidence="13">
    <location>
        <begin position="44"/>
        <end position="64"/>
    </location>
</feature>
<dbReference type="GO" id="GO:0007606">
    <property type="term" value="P:sensory perception of chemical stimulus"/>
    <property type="evidence" value="ECO:0007669"/>
    <property type="project" value="UniProtKB-ARBA"/>
</dbReference>
<feature type="transmembrane region" description="Helical" evidence="13">
    <location>
        <begin position="94"/>
        <end position="115"/>
    </location>
</feature>
<organism evidence="15 16">
    <name type="scientific">Cricetulus griseus</name>
    <name type="common">Chinese hamster</name>
    <name type="synonym">Cricetulus barabensis griseus</name>
    <dbReference type="NCBI Taxonomy" id="10029"/>
    <lineage>
        <taxon>Eukaryota</taxon>
        <taxon>Metazoa</taxon>
        <taxon>Chordata</taxon>
        <taxon>Craniata</taxon>
        <taxon>Vertebrata</taxon>
        <taxon>Euteleostomi</taxon>
        <taxon>Mammalia</taxon>
        <taxon>Eutheria</taxon>
        <taxon>Euarchontoglires</taxon>
        <taxon>Glires</taxon>
        <taxon>Rodentia</taxon>
        <taxon>Myomorpha</taxon>
        <taxon>Muroidea</taxon>
        <taxon>Cricetidae</taxon>
        <taxon>Cricetinae</taxon>
        <taxon>Cricetulus</taxon>
    </lineage>
</organism>
<dbReference type="InterPro" id="IPR017452">
    <property type="entry name" value="GPCR_Rhodpsn_7TM"/>
</dbReference>
<evidence type="ECO:0000256" key="2">
    <source>
        <dbReference type="ARBA" id="ARBA00004651"/>
    </source>
</evidence>
<comment type="similarity">
    <text evidence="3 13">Belongs to the G-protein coupled receptor 1 family.</text>
</comment>
<reference evidence="15" key="1">
    <citation type="journal article" date="2018" name="Biotechnol. Bioeng.">
        <title>A reference genome of the Chinese hamster based on a hybrid assembly strategy.</title>
        <authorList>
            <person name="Rupp O."/>
            <person name="MacDonald M.L."/>
            <person name="Li S."/>
            <person name="Dhiman H."/>
            <person name="Polson S."/>
            <person name="Griep S."/>
            <person name="Heffner K."/>
            <person name="Hernandez I."/>
            <person name="Brinkrolf K."/>
            <person name="Jadhav V."/>
            <person name="Samoudi M."/>
            <person name="Hao H."/>
            <person name="Kingham B."/>
            <person name="Goesmann A."/>
            <person name="Betenbaugh M.J."/>
            <person name="Lewis N.E."/>
            <person name="Borth N."/>
            <person name="Lee K.H."/>
        </authorList>
    </citation>
    <scope>NUCLEOTIDE SEQUENCE [LARGE SCALE GENOMIC DNA]</scope>
    <source>
        <strain evidence="15">17A/GY</strain>
    </source>
</reference>
<dbReference type="PRINTS" id="PR01534">
    <property type="entry name" value="VOMERONASL1R"/>
</dbReference>
<evidence type="ECO:0000256" key="9">
    <source>
        <dbReference type="ARBA" id="ARBA00023136"/>
    </source>
</evidence>
<evidence type="ECO:0000256" key="1">
    <source>
        <dbReference type="ARBA" id="ARBA00003878"/>
    </source>
</evidence>
<reference evidence="16" key="3">
    <citation type="submission" date="2025-08" db="UniProtKB">
        <authorList>
            <consortium name="RefSeq"/>
        </authorList>
    </citation>
    <scope>IDENTIFICATION</scope>
    <source>
        <strain evidence="16">17A/GY</strain>
        <tissue evidence="16">Liver</tissue>
    </source>
</reference>
<dbReference type="SUPFAM" id="SSF81321">
    <property type="entry name" value="Family A G protein-coupled receptor-like"/>
    <property type="match status" value="1"/>
</dbReference>
<feature type="transmembrane region" description="Helical" evidence="13">
    <location>
        <begin position="265"/>
        <end position="286"/>
    </location>
</feature>
<keyword evidence="8 13" id="KW-0297">G-protein coupled receptor</keyword>
<dbReference type="Proteomes" id="UP001108280">
    <property type="component" value="Chromosome 9"/>
</dbReference>
<dbReference type="FunFam" id="1.20.1070.10:FF:000033">
    <property type="entry name" value="Vomeronasal type-1 receptor"/>
    <property type="match status" value="1"/>
</dbReference>
<evidence type="ECO:0000259" key="14">
    <source>
        <dbReference type="PROSITE" id="PS50262"/>
    </source>
</evidence>
<comment type="subcellular location">
    <subcellularLocation>
        <location evidence="2 13">Cell membrane</location>
        <topology evidence="2 13">Multi-pass membrane protein</topology>
    </subcellularLocation>
</comment>
<dbReference type="Gene3D" id="1.20.1070.10">
    <property type="entry name" value="Rhodopsin 7-helix transmembrane proteins"/>
    <property type="match status" value="1"/>
</dbReference>
<sequence>MDFRGVAIGIVFLFQSTFGILGNVSFLSYYLLHYCTAQKLMTKDLILTHLFTANSLIILSKGVLEITHAFEMKWFTSDIGCKFLLYIERLGRNMSIGTICVLSVFQAITISPSVSRWKDLKIKAAKYIGLSISLCWVLCMGINMIYPVHTYATESSKNMTLKQNLIHCSTPGYNAVRGSLYMAFCVFPEILLSVIIAWMGGAMVITLYRHKQRVQHIRSTHVSNITSPVSRASRSIVVLVFTFLGFYALSSILQGWNALVYNSGWWLMNITAVISMCFPTLGPFIVSHTSTLFKFHFFCMRNQNIT</sequence>
<dbReference type="PROSITE" id="PS50262">
    <property type="entry name" value="G_PROTEIN_RECEP_F1_2"/>
    <property type="match status" value="1"/>
</dbReference>
<keyword evidence="15" id="KW-1185">Reference proteome</keyword>
<keyword evidence="6 13" id="KW-0812">Transmembrane</keyword>
<accession>A0A9J7F9D0</accession>
<gene>
    <name evidence="16" type="primary">LOC100754080</name>
</gene>
<evidence type="ECO:0000256" key="3">
    <source>
        <dbReference type="ARBA" id="ARBA00010663"/>
    </source>
</evidence>
<feature type="domain" description="G-protein coupled receptors family 1 profile" evidence="14">
    <location>
        <begin position="22"/>
        <end position="286"/>
    </location>
</feature>
<evidence type="ECO:0000256" key="10">
    <source>
        <dbReference type="ARBA" id="ARBA00023170"/>
    </source>
</evidence>
<dbReference type="GO" id="GO:0005886">
    <property type="term" value="C:plasma membrane"/>
    <property type="evidence" value="ECO:0007669"/>
    <property type="project" value="UniProtKB-SubCell"/>
</dbReference>
<evidence type="ECO:0000256" key="12">
    <source>
        <dbReference type="ARBA" id="ARBA00023224"/>
    </source>
</evidence>
<keyword evidence="12 13" id="KW-0807">Transducer</keyword>
<dbReference type="InterPro" id="IPR004072">
    <property type="entry name" value="Vmron_rcpt_1"/>
</dbReference>
<keyword evidence="10 13" id="KW-0675">Receptor</keyword>
<dbReference type="KEGG" id="cge:100754080"/>
<evidence type="ECO:0000256" key="5">
    <source>
        <dbReference type="ARBA" id="ARBA00022507"/>
    </source>
</evidence>
<evidence type="ECO:0000256" key="4">
    <source>
        <dbReference type="ARBA" id="ARBA00022475"/>
    </source>
</evidence>
<dbReference type="AlphaFoldDB" id="A0A9J7F9D0"/>
<evidence type="ECO:0000256" key="11">
    <source>
        <dbReference type="ARBA" id="ARBA00023180"/>
    </source>
</evidence>
<dbReference type="PANTHER" id="PTHR24062">
    <property type="entry name" value="VOMERONASAL TYPE-1 RECEPTOR"/>
    <property type="match status" value="1"/>
</dbReference>
<dbReference type="GeneID" id="100754080"/>
<evidence type="ECO:0000313" key="16">
    <source>
        <dbReference type="RefSeq" id="XP_027254463.1"/>
    </source>
</evidence>
<name>A0A9J7F9D0_CRIGR</name>
<feature type="transmembrane region" description="Helical" evidence="13">
    <location>
        <begin position="127"/>
        <end position="146"/>
    </location>
</feature>
<evidence type="ECO:0000256" key="7">
    <source>
        <dbReference type="ARBA" id="ARBA00022989"/>
    </source>
</evidence>
<keyword evidence="11" id="KW-0325">Glycoprotein</keyword>
<dbReference type="GO" id="GO:0019236">
    <property type="term" value="P:response to pheromone"/>
    <property type="evidence" value="ECO:0007669"/>
    <property type="project" value="UniProtKB-KW"/>
</dbReference>
<comment type="function">
    <text evidence="1">Putative pheromone receptor.</text>
</comment>
<protein>
    <recommendedName>
        <fullName evidence="13">Vomeronasal type-1 receptor</fullName>
    </recommendedName>
</protein>
<evidence type="ECO:0000256" key="13">
    <source>
        <dbReference type="RuleBase" id="RU364061"/>
    </source>
</evidence>
<keyword evidence="4 13" id="KW-1003">Cell membrane</keyword>
<feature type="transmembrane region" description="Helical" evidence="13">
    <location>
        <begin position="236"/>
        <end position="259"/>
    </location>
</feature>
<evidence type="ECO:0000256" key="8">
    <source>
        <dbReference type="ARBA" id="ARBA00023040"/>
    </source>
</evidence>
<dbReference type="OrthoDB" id="9606139at2759"/>
<proteinExistence type="inferred from homology"/>
<keyword evidence="9 13" id="KW-0472">Membrane</keyword>
<reference evidence="15" key="2">
    <citation type="journal article" date="2020" name="Biotechnol. Bioeng.">
        <title>Chromosome-scale scaffolds for the Chinese hamster reference genome assembly to facilitate the study of the CHO epigenome.</title>
        <authorList>
            <person name="Hilliard W."/>
            <person name="MacDonald M."/>
            <person name="Lee K.H."/>
        </authorList>
    </citation>
    <scope>NUCLEOTIDE SEQUENCE [LARGE SCALE GENOMIC DNA]</scope>
    <source>
        <strain evidence="15">17A/GY</strain>
    </source>
</reference>
<feature type="transmembrane region" description="Helical" evidence="13">
    <location>
        <begin position="180"/>
        <end position="208"/>
    </location>
</feature>
<evidence type="ECO:0000313" key="15">
    <source>
        <dbReference type="Proteomes" id="UP001108280"/>
    </source>
</evidence>
<keyword evidence="7 13" id="KW-1133">Transmembrane helix</keyword>
<keyword evidence="5 13" id="KW-0589">Pheromone response</keyword>
<feature type="transmembrane region" description="Helical" evidence="13">
    <location>
        <begin position="6"/>
        <end position="32"/>
    </location>
</feature>
<dbReference type="GO" id="GO:0016503">
    <property type="term" value="F:pheromone receptor activity"/>
    <property type="evidence" value="ECO:0007669"/>
    <property type="project" value="InterPro"/>
</dbReference>
<dbReference type="RefSeq" id="XP_027254463.1">
    <property type="nucleotide sequence ID" value="XM_027398662.2"/>
</dbReference>
<evidence type="ECO:0000256" key="6">
    <source>
        <dbReference type="ARBA" id="ARBA00022692"/>
    </source>
</evidence>